<feature type="non-terminal residue" evidence="6">
    <location>
        <position position="1"/>
    </location>
</feature>
<protein>
    <submittedName>
        <fullName evidence="6">Uncharacterized protein</fullName>
    </submittedName>
</protein>
<organism evidence="6 7">
    <name type="scientific">Staurois parvus</name>
    <dbReference type="NCBI Taxonomy" id="386267"/>
    <lineage>
        <taxon>Eukaryota</taxon>
        <taxon>Metazoa</taxon>
        <taxon>Chordata</taxon>
        <taxon>Craniata</taxon>
        <taxon>Vertebrata</taxon>
        <taxon>Euteleostomi</taxon>
        <taxon>Amphibia</taxon>
        <taxon>Batrachia</taxon>
        <taxon>Anura</taxon>
        <taxon>Neobatrachia</taxon>
        <taxon>Ranoidea</taxon>
        <taxon>Ranidae</taxon>
        <taxon>Staurois</taxon>
    </lineage>
</organism>
<accession>A0ABN9DUR8</accession>
<dbReference type="InterPro" id="IPR015943">
    <property type="entry name" value="WD40/YVTN_repeat-like_dom_sf"/>
</dbReference>
<evidence type="ECO:0000313" key="7">
    <source>
        <dbReference type="Proteomes" id="UP001162483"/>
    </source>
</evidence>
<keyword evidence="2" id="KW-0963">Cytoplasm</keyword>
<evidence type="ECO:0000256" key="5">
    <source>
        <dbReference type="ARBA" id="ARBA00022737"/>
    </source>
</evidence>
<keyword evidence="5" id="KW-0677">Repeat</keyword>
<evidence type="ECO:0000256" key="3">
    <source>
        <dbReference type="ARBA" id="ARBA00022574"/>
    </source>
</evidence>
<dbReference type="SUPFAM" id="SSF50978">
    <property type="entry name" value="WD40 repeat-like"/>
    <property type="match status" value="1"/>
</dbReference>
<name>A0ABN9DUR8_9NEOB</name>
<keyword evidence="7" id="KW-1185">Reference proteome</keyword>
<evidence type="ECO:0000256" key="1">
    <source>
        <dbReference type="ARBA" id="ARBA00004496"/>
    </source>
</evidence>
<comment type="subcellular location">
    <subcellularLocation>
        <location evidence="1">Cytoplasm</location>
    </subcellularLocation>
</comment>
<sequence>VDSVALEGCLFPILLSPPRQTEDPLFVLYGIHGKLGVTSVTYHDGFVYSTGRDGLYRQLKIEGGQLIVLRKLKSCKGMEWIERLSFMLDGNLQILGFHSTDFVVWNSKTNEKLHCVPCGGGHRSWSYKKEGPRDVFAYIKSGDIFAYQSQPLETIQSVLKEPLHGRELTCIKYAGNVKLKGKHIHILITSSEDTTVNVFSF</sequence>
<dbReference type="PANTHER" id="PTHR14344">
    <property type="entry name" value="WD REPEAT PROTEIN"/>
    <property type="match status" value="1"/>
</dbReference>
<dbReference type="InterPro" id="IPR036322">
    <property type="entry name" value="WD40_repeat_dom_sf"/>
</dbReference>
<dbReference type="InterPro" id="IPR051973">
    <property type="entry name" value="tRNA_Anticodon_Mtase-Reg"/>
</dbReference>
<evidence type="ECO:0000256" key="2">
    <source>
        <dbReference type="ARBA" id="ARBA00022490"/>
    </source>
</evidence>
<keyword evidence="4" id="KW-0819">tRNA processing</keyword>
<dbReference type="Proteomes" id="UP001162483">
    <property type="component" value="Unassembled WGS sequence"/>
</dbReference>
<comment type="caution">
    <text evidence="6">The sequence shown here is derived from an EMBL/GenBank/DDBJ whole genome shotgun (WGS) entry which is preliminary data.</text>
</comment>
<gene>
    <name evidence="6" type="ORF">SPARVUS_LOCUS8435331</name>
</gene>
<reference evidence="6" key="1">
    <citation type="submission" date="2023-05" db="EMBL/GenBank/DDBJ databases">
        <authorList>
            <person name="Stuckert A."/>
        </authorList>
    </citation>
    <scope>NUCLEOTIDE SEQUENCE</scope>
</reference>
<evidence type="ECO:0000256" key="4">
    <source>
        <dbReference type="ARBA" id="ARBA00022694"/>
    </source>
</evidence>
<proteinExistence type="predicted"/>
<dbReference type="PANTHER" id="PTHR14344:SF3">
    <property type="entry name" value="WD REPEAT-CONTAINING PROTEIN 6"/>
    <property type="match status" value="1"/>
</dbReference>
<evidence type="ECO:0000313" key="6">
    <source>
        <dbReference type="EMBL" id="CAI9576386.1"/>
    </source>
</evidence>
<dbReference type="Gene3D" id="2.130.10.10">
    <property type="entry name" value="YVTN repeat-like/Quinoprotein amine dehydrogenase"/>
    <property type="match status" value="1"/>
</dbReference>
<dbReference type="EMBL" id="CATNWA010014826">
    <property type="protein sequence ID" value="CAI9576386.1"/>
    <property type="molecule type" value="Genomic_DNA"/>
</dbReference>
<keyword evidence="3" id="KW-0853">WD repeat</keyword>